<dbReference type="EMBL" id="DRPZ01000109">
    <property type="protein sequence ID" value="HGY09205.1"/>
    <property type="molecule type" value="Genomic_DNA"/>
</dbReference>
<gene>
    <name evidence="2" type="ORF">ENK37_04000</name>
</gene>
<feature type="signal peptide" evidence="1">
    <location>
        <begin position="1"/>
        <end position="19"/>
    </location>
</feature>
<comment type="caution">
    <text evidence="2">The sequence shown here is derived from an EMBL/GenBank/DDBJ whole genome shotgun (WGS) entry which is preliminary data.</text>
</comment>
<feature type="chain" id="PRO_5028293738" description="Carboxypeptidase regulatory-like domain-containing protein" evidence="1">
    <location>
        <begin position="20"/>
        <end position="274"/>
    </location>
</feature>
<dbReference type="Proteomes" id="UP000885759">
    <property type="component" value="Unassembled WGS sequence"/>
</dbReference>
<dbReference type="SUPFAM" id="SSF49452">
    <property type="entry name" value="Starch-binding domain-like"/>
    <property type="match status" value="1"/>
</dbReference>
<dbReference type="Gene3D" id="2.60.40.1120">
    <property type="entry name" value="Carboxypeptidase-like, regulatory domain"/>
    <property type="match status" value="1"/>
</dbReference>
<evidence type="ECO:0008006" key="3">
    <source>
        <dbReference type="Google" id="ProtNLM"/>
    </source>
</evidence>
<evidence type="ECO:0000256" key="1">
    <source>
        <dbReference type="SAM" id="SignalP"/>
    </source>
</evidence>
<proteinExistence type="predicted"/>
<evidence type="ECO:0000313" key="2">
    <source>
        <dbReference type="EMBL" id="HGY09205.1"/>
    </source>
</evidence>
<dbReference type="GO" id="GO:0030246">
    <property type="term" value="F:carbohydrate binding"/>
    <property type="evidence" value="ECO:0007669"/>
    <property type="project" value="InterPro"/>
</dbReference>
<dbReference type="PROSITE" id="PS51257">
    <property type="entry name" value="PROKAR_LIPOPROTEIN"/>
    <property type="match status" value="1"/>
</dbReference>
<name>A0A7C4V5B2_9DEIN</name>
<dbReference type="AlphaFoldDB" id="A0A7C4V5B2"/>
<keyword evidence="1" id="KW-0732">Signal</keyword>
<reference evidence="2" key="1">
    <citation type="journal article" date="2020" name="mSystems">
        <title>Genome- and Community-Level Interaction Insights into Carbon Utilization and Element Cycling Functions of Hydrothermarchaeota in Hydrothermal Sediment.</title>
        <authorList>
            <person name="Zhou Z."/>
            <person name="Liu Y."/>
            <person name="Xu W."/>
            <person name="Pan J."/>
            <person name="Luo Z.H."/>
            <person name="Li M."/>
        </authorList>
    </citation>
    <scope>NUCLEOTIDE SEQUENCE [LARGE SCALE GENOMIC DNA]</scope>
    <source>
        <strain evidence="2">HyVt-570</strain>
    </source>
</reference>
<dbReference type="Pfam" id="PF13620">
    <property type="entry name" value="CarboxypepD_reg"/>
    <property type="match status" value="1"/>
</dbReference>
<accession>A0A7C4V5B2</accession>
<dbReference type="InterPro" id="IPR013784">
    <property type="entry name" value="Carb-bd-like_fold"/>
</dbReference>
<sequence length="274" mass="29118">MKRSRRLFAVPLVLTAVLASCGGPSRSEEPSGTAHVTGTVVDATTGRPVARALACFVYRGHVTSVCDSTSNTGEFQLQNLPEGDQAVEVSKAGFASARESVRLVGGTTATLQITLNPQLSSGEYRVVLTWGENPSDLDSHLWVPQRAGYYEVFYPSNSRGDCSGPPYACLDVDDTTSFGPETVTIAQLQSGTYRYAVHWFAGAGSWAGSRAVVKVYDAGGLIASYTAPANSSEPGAGSLRWWYVFDLEGGTLLPKNTLSTNPPLPSSTSLLRVK</sequence>
<organism evidence="2">
    <name type="scientific">Oceanithermus profundus</name>
    <dbReference type="NCBI Taxonomy" id="187137"/>
    <lineage>
        <taxon>Bacteria</taxon>
        <taxon>Thermotogati</taxon>
        <taxon>Deinococcota</taxon>
        <taxon>Deinococci</taxon>
        <taxon>Thermales</taxon>
        <taxon>Thermaceae</taxon>
        <taxon>Oceanithermus</taxon>
    </lineage>
</organism>
<protein>
    <recommendedName>
        <fullName evidence="3">Carboxypeptidase regulatory-like domain-containing protein</fullName>
    </recommendedName>
</protein>